<dbReference type="GO" id="GO:0033819">
    <property type="term" value="F:lipoyl(octanoyl) transferase activity"/>
    <property type="evidence" value="ECO:0007669"/>
    <property type="project" value="UniProtKB-EC"/>
</dbReference>
<evidence type="ECO:0000256" key="8">
    <source>
        <dbReference type="PIRSR" id="PIRSR016262-2"/>
    </source>
</evidence>
<keyword evidence="3 5" id="KW-0012">Acyltransferase</keyword>
<keyword evidence="5" id="KW-0963">Cytoplasm</keyword>
<comment type="function">
    <text evidence="4 5 6">Catalyzes the transfer of endogenously produced octanoic acid from octanoyl-acyl-carrier-protein onto the lipoyl domains of lipoate-dependent enzymes. Lipoyl-ACP can also act as a substrate although octanoyl-ACP is likely to be the physiological substrate.</text>
</comment>
<dbReference type="InterPro" id="IPR020605">
    <property type="entry name" value="Octanoyltransferase_CS"/>
</dbReference>
<gene>
    <name evidence="5 11" type="primary">lipB</name>
    <name evidence="11" type="ORF">CBY09_02180</name>
</gene>
<dbReference type="PANTHER" id="PTHR10993">
    <property type="entry name" value="OCTANOYLTRANSFERASE"/>
    <property type="match status" value="1"/>
</dbReference>
<name>A0A235ESE2_9BURK</name>
<feature type="binding site" evidence="5 8">
    <location>
        <begin position="172"/>
        <end position="174"/>
    </location>
    <ligand>
        <name>substrate</name>
    </ligand>
</feature>
<dbReference type="PANTHER" id="PTHR10993:SF7">
    <property type="entry name" value="LIPOYLTRANSFERASE 2, MITOCHONDRIAL-RELATED"/>
    <property type="match status" value="1"/>
</dbReference>
<organism evidence="11 12">
    <name type="scientific">Acidovorax kalamii</name>
    <dbReference type="NCBI Taxonomy" id="2004485"/>
    <lineage>
        <taxon>Bacteria</taxon>
        <taxon>Pseudomonadati</taxon>
        <taxon>Pseudomonadota</taxon>
        <taxon>Betaproteobacteria</taxon>
        <taxon>Burkholderiales</taxon>
        <taxon>Comamonadaceae</taxon>
        <taxon>Acidovorax</taxon>
    </lineage>
</organism>
<evidence type="ECO:0000256" key="1">
    <source>
        <dbReference type="ARBA" id="ARBA00004821"/>
    </source>
</evidence>
<dbReference type="PROSITE" id="PS51733">
    <property type="entry name" value="BPL_LPL_CATALYTIC"/>
    <property type="match status" value="1"/>
</dbReference>
<proteinExistence type="inferred from homology"/>
<dbReference type="InterPro" id="IPR004143">
    <property type="entry name" value="BPL_LPL_catalytic"/>
</dbReference>
<dbReference type="NCBIfam" id="TIGR00214">
    <property type="entry name" value="lipB"/>
    <property type="match status" value="1"/>
</dbReference>
<dbReference type="SUPFAM" id="SSF55681">
    <property type="entry name" value="Class II aaRS and biotin synthetases"/>
    <property type="match status" value="1"/>
</dbReference>
<evidence type="ECO:0000256" key="2">
    <source>
        <dbReference type="ARBA" id="ARBA00022679"/>
    </source>
</evidence>
<protein>
    <recommendedName>
        <fullName evidence="5 6">Octanoyltransferase</fullName>
        <ecNumber evidence="5 6">2.3.1.181</ecNumber>
    </recommendedName>
    <alternativeName>
        <fullName evidence="5">Lipoate-protein ligase B</fullName>
    </alternativeName>
    <alternativeName>
        <fullName evidence="5">Lipoyl/octanoyl transferase</fullName>
    </alternativeName>
    <alternativeName>
        <fullName evidence="5">Octanoyl-[acyl-carrier-protein]-protein N-octanoyltransferase</fullName>
    </alternativeName>
</protein>
<keyword evidence="12" id="KW-1185">Reference proteome</keyword>
<dbReference type="Pfam" id="PF21948">
    <property type="entry name" value="LplA-B_cat"/>
    <property type="match status" value="1"/>
</dbReference>
<evidence type="ECO:0000256" key="3">
    <source>
        <dbReference type="ARBA" id="ARBA00023315"/>
    </source>
</evidence>
<evidence type="ECO:0000256" key="7">
    <source>
        <dbReference type="PIRSR" id="PIRSR016262-1"/>
    </source>
</evidence>
<feature type="active site" description="Acyl-thioester intermediate" evidence="5 7">
    <location>
        <position position="190"/>
    </location>
</feature>
<dbReference type="EMBL" id="NOIG01000002">
    <property type="protein sequence ID" value="OYD51924.1"/>
    <property type="molecule type" value="Genomic_DNA"/>
</dbReference>
<feature type="domain" description="BPL/LPL catalytic" evidence="10">
    <location>
        <begin position="23"/>
        <end position="226"/>
    </location>
</feature>
<reference evidence="11 12" key="1">
    <citation type="submission" date="2017-07" db="EMBL/GenBank/DDBJ databases">
        <title>Acidovorax KNDSW TSA 6 genome sequence and assembly.</title>
        <authorList>
            <person name="Mayilraj S."/>
        </authorList>
    </citation>
    <scope>NUCLEOTIDE SEQUENCE [LARGE SCALE GENOMIC DNA]</scope>
    <source>
        <strain evidence="11 12">KNDSW-TSA6</strain>
    </source>
</reference>
<feature type="binding site" evidence="5 8">
    <location>
        <begin position="62"/>
        <end position="69"/>
    </location>
    <ligand>
        <name>substrate</name>
    </ligand>
</feature>
<dbReference type="PROSITE" id="PS01313">
    <property type="entry name" value="LIPB"/>
    <property type="match status" value="1"/>
</dbReference>
<feature type="site" description="Lowers pKa of active site Cys" evidence="5 9">
    <location>
        <position position="156"/>
    </location>
</feature>
<dbReference type="CDD" id="cd16444">
    <property type="entry name" value="LipB"/>
    <property type="match status" value="1"/>
</dbReference>
<comment type="catalytic activity">
    <reaction evidence="5 6">
        <text>octanoyl-[ACP] + L-lysyl-[protein] = N(6)-octanoyl-L-lysyl-[protein] + holo-[ACP] + H(+)</text>
        <dbReference type="Rhea" id="RHEA:17665"/>
        <dbReference type="Rhea" id="RHEA-COMP:9636"/>
        <dbReference type="Rhea" id="RHEA-COMP:9685"/>
        <dbReference type="Rhea" id="RHEA-COMP:9752"/>
        <dbReference type="Rhea" id="RHEA-COMP:9928"/>
        <dbReference type="ChEBI" id="CHEBI:15378"/>
        <dbReference type="ChEBI" id="CHEBI:29969"/>
        <dbReference type="ChEBI" id="CHEBI:64479"/>
        <dbReference type="ChEBI" id="CHEBI:78463"/>
        <dbReference type="ChEBI" id="CHEBI:78809"/>
        <dbReference type="EC" id="2.3.1.181"/>
    </reaction>
</comment>
<comment type="subcellular location">
    <subcellularLocation>
        <location evidence="5">Cytoplasm</location>
    </subcellularLocation>
</comment>
<dbReference type="HAMAP" id="MF_00013">
    <property type="entry name" value="LipB"/>
    <property type="match status" value="1"/>
</dbReference>
<feature type="binding site" evidence="5 8">
    <location>
        <begin position="159"/>
        <end position="161"/>
    </location>
    <ligand>
        <name>substrate</name>
    </ligand>
</feature>
<comment type="similarity">
    <text evidence="5 6">Belongs to the LipB family.</text>
</comment>
<dbReference type="AlphaFoldDB" id="A0A235ESE2"/>
<evidence type="ECO:0000256" key="5">
    <source>
        <dbReference type="HAMAP-Rule" id="MF_00013"/>
    </source>
</evidence>
<dbReference type="InterPro" id="IPR045864">
    <property type="entry name" value="aa-tRNA-synth_II/BPL/LPL"/>
</dbReference>
<evidence type="ECO:0000259" key="10">
    <source>
        <dbReference type="PROSITE" id="PS51733"/>
    </source>
</evidence>
<sequence>MLGRVDYATTVQAMQDYTATRAPDTPDALWLCEHAPLYTQGLAGKSDHVLAPGSIPVVATNRGGQVTFHGPGQVVAYPLIDLQRAGYFVKEYVYRVEEAVIRTLAHFGVTGHRVGGAPGIYVRLHDPHSHAMLPQRPQKHTGAGAPPAPDFDGLGKIAALGIKVSRHCTYHGVALNVAMDLEPYSRINPCGYAGLQTVDLSTIGVHTTWEEAAQVLGQQLSIRLAP</sequence>
<accession>A0A235ESE2</accession>
<dbReference type="GO" id="GO:0005737">
    <property type="term" value="C:cytoplasm"/>
    <property type="evidence" value="ECO:0007669"/>
    <property type="project" value="UniProtKB-SubCell"/>
</dbReference>
<dbReference type="Proteomes" id="UP000215441">
    <property type="component" value="Unassembled WGS sequence"/>
</dbReference>
<comment type="pathway">
    <text evidence="1 5 6">Protein modification; protein lipoylation via endogenous pathway; protein N(6)-(lipoyl)lysine from octanoyl-[acyl-carrier-protein]: step 1/2.</text>
</comment>
<evidence type="ECO:0000313" key="11">
    <source>
        <dbReference type="EMBL" id="OYD51924.1"/>
    </source>
</evidence>
<dbReference type="GO" id="GO:0009249">
    <property type="term" value="P:protein lipoylation"/>
    <property type="evidence" value="ECO:0007669"/>
    <property type="project" value="InterPro"/>
</dbReference>
<dbReference type="PIRSF" id="PIRSF016262">
    <property type="entry name" value="LPLase"/>
    <property type="match status" value="1"/>
</dbReference>
<dbReference type="Gene3D" id="3.30.930.10">
    <property type="entry name" value="Bira Bifunctional Protein, Domain 2"/>
    <property type="match status" value="1"/>
</dbReference>
<comment type="caution">
    <text evidence="11">The sequence shown here is derived from an EMBL/GenBank/DDBJ whole genome shotgun (WGS) entry which is preliminary data.</text>
</comment>
<evidence type="ECO:0000256" key="9">
    <source>
        <dbReference type="PIRSR" id="PIRSR016262-3"/>
    </source>
</evidence>
<evidence type="ECO:0000256" key="6">
    <source>
        <dbReference type="PIRNR" id="PIRNR016262"/>
    </source>
</evidence>
<evidence type="ECO:0000256" key="4">
    <source>
        <dbReference type="ARBA" id="ARBA00024732"/>
    </source>
</evidence>
<evidence type="ECO:0000313" key="12">
    <source>
        <dbReference type="Proteomes" id="UP000215441"/>
    </source>
</evidence>
<dbReference type="UniPathway" id="UPA00538">
    <property type="reaction ID" value="UER00592"/>
</dbReference>
<dbReference type="OrthoDB" id="9787061at2"/>
<keyword evidence="2 5" id="KW-0808">Transferase</keyword>
<dbReference type="InterPro" id="IPR000544">
    <property type="entry name" value="Octanoyltransferase"/>
</dbReference>
<dbReference type="EC" id="2.3.1.181" evidence="5 6"/>
<comment type="miscellaneous">
    <text evidence="5">In the reaction, the free carboxyl group of octanoic acid is attached via an amide linkage to the epsilon-amino group of a specific lysine residue of lipoyl domains of lipoate-dependent enzymes.</text>
</comment>